<dbReference type="SUPFAM" id="SSF46548">
    <property type="entry name" value="alpha-helical ferredoxin"/>
    <property type="match status" value="1"/>
</dbReference>
<proteinExistence type="predicted"/>
<dbReference type="PROSITE" id="PS51379">
    <property type="entry name" value="4FE4S_FER_2"/>
    <property type="match status" value="1"/>
</dbReference>
<dbReference type="PANTHER" id="PTHR42827:SF1">
    <property type="entry name" value="IRON-SULFUR CLUSTER-BINDING PROTEIN"/>
    <property type="match status" value="1"/>
</dbReference>
<evidence type="ECO:0000256" key="1">
    <source>
        <dbReference type="ARBA" id="ARBA00022723"/>
    </source>
</evidence>
<dbReference type="PROSITE" id="PS00198">
    <property type="entry name" value="4FE4S_FER_1"/>
    <property type="match status" value="1"/>
</dbReference>
<dbReference type="EMBL" id="JBJHZZ010000015">
    <property type="protein sequence ID" value="MFL0248271.1"/>
    <property type="molecule type" value="Genomic_DNA"/>
</dbReference>
<keyword evidence="1" id="KW-0479">Metal-binding</keyword>
<sequence>MEKIGAELKQLLLGQGAALVGFGDISELVKDKDSDMKYGVSVVVSMTPSIVKNIENGPTEEYYLEYKRLNSLLDHLVIKGATFLQNKGFKALAQTTSSVKEFGNNRTLLPHKSFATRAGIGWIGKCALLVTEEYGSAIRISSILTNAPLKISDPINCAKCNSCMVCVNACPADAASGDQWNVTKDRDEFFNPVLCRTQARLRAAKIGIESTICGKCIQVCPYTQRYINK</sequence>
<evidence type="ECO:0000256" key="2">
    <source>
        <dbReference type="ARBA" id="ARBA00023004"/>
    </source>
</evidence>
<protein>
    <submittedName>
        <fullName evidence="5">4Fe-4S double cluster binding domain-containing protein</fullName>
    </submittedName>
</protein>
<keyword evidence="2" id="KW-0408">Iron</keyword>
<dbReference type="RefSeq" id="WP_406770699.1">
    <property type="nucleotide sequence ID" value="NZ_JBJHZZ010000015.1"/>
</dbReference>
<comment type="caution">
    <text evidence="5">The sequence shown here is derived from an EMBL/GenBank/DDBJ whole genome shotgun (WGS) entry which is preliminary data.</text>
</comment>
<evidence type="ECO:0000256" key="3">
    <source>
        <dbReference type="ARBA" id="ARBA00023014"/>
    </source>
</evidence>
<accession>A0ABW8T6T4</accession>
<name>A0ABW8T6T4_9CLOT</name>
<evidence type="ECO:0000313" key="6">
    <source>
        <dbReference type="Proteomes" id="UP001623591"/>
    </source>
</evidence>
<dbReference type="InterPro" id="IPR017896">
    <property type="entry name" value="4Fe4S_Fe-S-bd"/>
</dbReference>
<organism evidence="5 6">
    <name type="scientific">Candidatus Clostridium stratigraminis</name>
    <dbReference type="NCBI Taxonomy" id="3381661"/>
    <lineage>
        <taxon>Bacteria</taxon>
        <taxon>Bacillati</taxon>
        <taxon>Bacillota</taxon>
        <taxon>Clostridia</taxon>
        <taxon>Eubacteriales</taxon>
        <taxon>Clostridiaceae</taxon>
        <taxon>Clostridium</taxon>
    </lineage>
</organism>
<gene>
    <name evidence="5" type="ORF">ACJDUG_15020</name>
</gene>
<feature type="domain" description="4Fe-4S ferredoxin-type" evidence="4">
    <location>
        <begin position="147"/>
        <end position="180"/>
    </location>
</feature>
<dbReference type="PANTHER" id="PTHR42827">
    <property type="entry name" value="IRON-SULFUR CLUSTER-BINDING PROTEIN-RELATED"/>
    <property type="match status" value="1"/>
</dbReference>
<keyword evidence="3" id="KW-0411">Iron-sulfur</keyword>
<dbReference type="Pfam" id="PF12838">
    <property type="entry name" value="Fer4_7"/>
    <property type="match status" value="1"/>
</dbReference>
<dbReference type="Proteomes" id="UP001623591">
    <property type="component" value="Unassembled WGS sequence"/>
</dbReference>
<dbReference type="InterPro" id="IPR017900">
    <property type="entry name" value="4Fe4S_Fe_S_CS"/>
</dbReference>
<reference evidence="5 6" key="1">
    <citation type="submission" date="2024-11" db="EMBL/GenBank/DDBJ databases">
        <authorList>
            <person name="Heng Y.C."/>
            <person name="Lim A.C.H."/>
            <person name="Lee J.K.Y."/>
            <person name="Kittelmann S."/>
        </authorList>
    </citation>
    <scope>NUCLEOTIDE SEQUENCE [LARGE SCALE GENOMIC DNA]</scope>
    <source>
        <strain evidence="5 6">WILCCON 0185</strain>
    </source>
</reference>
<evidence type="ECO:0000259" key="4">
    <source>
        <dbReference type="PROSITE" id="PS51379"/>
    </source>
</evidence>
<keyword evidence="6" id="KW-1185">Reference proteome</keyword>
<evidence type="ECO:0000313" key="5">
    <source>
        <dbReference type="EMBL" id="MFL0248271.1"/>
    </source>
</evidence>